<dbReference type="PROSITE" id="PS00166">
    <property type="entry name" value="ENOYL_COA_HYDRATASE"/>
    <property type="match status" value="1"/>
</dbReference>
<dbReference type="PANTHER" id="PTHR11941">
    <property type="entry name" value="ENOYL-COA HYDRATASE-RELATED"/>
    <property type="match status" value="1"/>
</dbReference>
<dbReference type="AlphaFoldDB" id="A0A7T2GL34"/>
<evidence type="ECO:0000313" key="3">
    <source>
        <dbReference type="EMBL" id="QPQ55846.1"/>
    </source>
</evidence>
<keyword evidence="4" id="KW-1185">Reference proteome</keyword>
<dbReference type="SUPFAM" id="SSF52096">
    <property type="entry name" value="ClpP/crotonase"/>
    <property type="match status" value="1"/>
</dbReference>
<protein>
    <submittedName>
        <fullName evidence="3">Enoyl-CoA hydratase/isomerase family protein</fullName>
    </submittedName>
</protein>
<organism evidence="3 4">
    <name type="scientific">Allosphingosinicella flava</name>
    <dbReference type="NCBI Taxonomy" id="2771430"/>
    <lineage>
        <taxon>Bacteria</taxon>
        <taxon>Pseudomonadati</taxon>
        <taxon>Pseudomonadota</taxon>
        <taxon>Alphaproteobacteria</taxon>
        <taxon>Sphingomonadales</taxon>
        <taxon>Sphingomonadaceae</taxon>
        <taxon>Allosphingosinicella</taxon>
    </lineage>
</organism>
<dbReference type="CDD" id="cd06558">
    <property type="entry name" value="crotonase-like"/>
    <property type="match status" value="1"/>
</dbReference>
<gene>
    <name evidence="3" type="ORF">IC614_04475</name>
</gene>
<dbReference type="Gene3D" id="3.90.226.10">
    <property type="entry name" value="2-enoyl-CoA Hydratase, Chain A, domain 1"/>
    <property type="match status" value="1"/>
</dbReference>
<dbReference type="InterPro" id="IPR001753">
    <property type="entry name" value="Enoyl-CoA_hydra/iso"/>
</dbReference>
<dbReference type="PANTHER" id="PTHR11941:SF54">
    <property type="entry name" value="ENOYL-COA HYDRATASE, MITOCHONDRIAL"/>
    <property type="match status" value="1"/>
</dbReference>
<dbReference type="InterPro" id="IPR018376">
    <property type="entry name" value="Enoyl-CoA_hyd/isom_CS"/>
</dbReference>
<dbReference type="EMBL" id="CP065592">
    <property type="protein sequence ID" value="QPQ55846.1"/>
    <property type="molecule type" value="Genomic_DNA"/>
</dbReference>
<keyword evidence="3" id="KW-0413">Isomerase</keyword>
<dbReference type="GO" id="GO:0006635">
    <property type="term" value="P:fatty acid beta-oxidation"/>
    <property type="evidence" value="ECO:0007669"/>
    <property type="project" value="TreeGrafter"/>
</dbReference>
<accession>A0A7T2GL34</accession>
<evidence type="ECO:0000256" key="2">
    <source>
        <dbReference type="RuleBase" id="RU003707"/>
    </source>
</evidence>
<sequence>MFNLTLDDGIARLRMNRPEARNAVPLAGWGMLEAALGEAEESGARVLVLSGVPGGAFCAGADISDFAGFADDAAAAGAFRAAMRRALDRLAGLSIPSVAVIEGACYGAGVAIAMACDIRVAATHAQMAITPAKLGISYPQEDIYRLVQLVGPGQAQRLLLSAAPVSGGEASVIGLAEIASDCPDEAAEALVRSIASFDPESLAALRRGVRLAGAGQRQDGEQDRLFDALMASEALAARVALRVKK</sequence>
<name>A0A7T2GL34_9SPHN</name>
<dbReference type="Proteomes" id="UP000594873">
    <property type="component" value="Chromosome"/>
</dbReference>
<comment type="similarity">
    <text evidence="1 2">Belongs to the enoyl-CoA hydratase/isomerase family.</text>
</comment>
<dbReference type="InterPro" id="IPR029045">
    <property type="entry name" value="ClpP/crotonase-like_dom_sf"/>
</dbReference>
<reference evidence="3 4" key="1">
    <citation type="submission" date="2020-11" db="EMBL/GenBank/DDBJ databases">
        <title>Genome seq and assembly of Sphingosinicella sp.</title>
        <authorList>
            <person name="Chhetri G."/>
        </authorList>
    </citation>
    <scope>NUCLEOTIDE SEQUENCE [LARGE SCALE GENOMIC DNA]</scope>
    <source>
        <strain evidence="3 4">UDD2</strain>
    </source>
</reference>
<dbReference type="GO" id="GO:0016853">
    <property type="term" value="F:isomerase activity"/>
    <property type="evidence" value="ECO:0007669"/>
    <property type="project" value="UniProtKB-KW"/>
</dbReference>
<proteinExistence type="inferred from homology"/>
<dbReference type="KEGG" id="sflv:IC614_04475"/>
<evidence type="ECO:0000313" key="4">
    <source>
        <dbReference type="Proteomes" id="UP000594873"/>
    </source>
</evidence>
<evidence type="ECO:0000256" key="1">
    <source>
        <dbReference type="ARBA" id="ARBA00005254"/>
    </source>
</evidence>
<dbReference type="RefSeq" id="WP_200972686.1">
    <property type="nucleotide sequence ID" value="NZ_CP065592.1"/>
</dbReference>
<dbReference type="Pfam" id="PF00378">
    <property type="entry name" value="ECH_1"/>
    <property type="match status" value="1"/>
</dbReference>